<dbReference type="OrthoDB" id="9815441at2"/>
<sequence length="356" mass="37984">MNLVYAALAFLLAMLLVLAGATRVGSWLIERRHPPVGGFATVNGTRLHHVHVPAGPGADLPPLVFVHGASGNLLDQMLPFRPLLEGRAEMLFVDRPGHGWSERGPAVNDTPAGQADTIAALMDAYGMEKAVVVGHSFAGAVLTAFGVLRPERLEGLVFLAPASHPWPGGGTSWYYDLSETPVIGRLFTETLAWTGGIMRLDAATNCVFAPNAVPENYARDAAIRLVLRPKAFRANARDVAGLFAFVEKLAPRYGEITAPTVVISGNRDTVVYEEIHSLGLARDIPNAELLWIENLGHKPDWIATDLAVAAIEKLSGHQRDLQALARQLEARIANDAHGPIEACADGPPTPAPAPAG</sequence>
<comment type="caution">
    <text evidence="2">The sequence shown here is derived from an EMBL/GenBank/DDBJ whole genome shotgun (WGS) entry which is preliminary data.</text>
</comment>
<dbReference type="PANTHER" id="PTHR43798">
    <property type="entry name" value="MONOACYLGLYCEROL LIPASE"/>
    <property type="match status" value="1"/>
</dbReference>
<dbReference type="Gene3D" id="3.40.50.1820">
    <property type="entry name" value="alpha/beta hydrolase"/>
    <property type="match status" value="1"/>
</dbReference>
<organism evidence="2 3">
    <name type="scientific">Aquibium carbonis</name>
    <dbReference type="NCBI Taxonomy" id="2495581"/>
    <lineage>
        <taxon>Bacteria</taxon>
        <taxon>Pseudomonadati</taxon>
        <taxon>Pseudomonadota</taxon>
        <taxon>Alphaproteobacteria</taxon>
        <taxon>Hyphomicrobiales</taxon>
        <taxon>Phyllobacteriaceae</taxon>
        <taxon>Aquibium</taxon>
    </lineage>
</organism>
<evidence type="ECO:0000313" key="2">
    <source>
        <dbReference type="EMBL" id="RST84917.1"/>
    </source>
</evidence>
<proteinExistence type="predicted"/>
<dbReference type="InterPro" id="IPR029058">
    <property type="entry name" value="AB_hydrolase_fold"/>
</dbReference>
<dbReference type="RefSeq" id="WP_126701394.1">
    <property type="nucleotide sequence ID" value="NZ_RWKW01000071.1"/>
</dbReference>
<dbReference type="InterPro" id="IPR000073">
    <property type="entry name" value="AB_hydrolase_1"/>
</dbReference>
<dbReference type="GO" id="GO:0016787">
    <property type="term" value="F:hydrolase activity"/>
    <property type="evidence" value="ECO:0007669"/>
    <property type="project" value="UniProtKB-KW"/>
</dbReference>
<name>A0A3R9Y7I2_9HYPH</name>
<dbReference type="SUPFAM" id="SSF53474">
    <property type="entry name" value="alpha/beta-Hydrolases"/>
    <property type="match status" value="1"/>
</dbReference>
<gene>
    <name evidence="2" type="ORF">EJC49_18385</name>
</gene>
<keyword evidence="2" id="KW-0378">Hydrolase</keyword>
<protein>
    <submittedName>
        <fullName evidence="2">Alpha/beta hydrolase</fullName>
    </submittedName>
</protein>
<dbReference type="EMBL" id="RWKW01000071">
    <property type="protein sequence ID" value="RST84917.1"/>
    <property type="molecule type" value="Genomic_DNA"/>
</dbReference>
<evidence type="ECO:0000259" key="1">
    <source>
        <dbReference type="Pfam" id="PF00561"/>
    </source>
</evidence>
<evidence type="ECO:0000313" key="3">
    <source>
        <dbReference type="Proteomes" id="UP000278398"/>
    </source>
</evidence>
<dbReference type="Pfam" id="PF00561">
    <property type="entry name" value="Abhydrolase_1"/>
    <property type="match status" value="1"/>
</dbReference>
<dbReference type="AlphaFoldDB" id="A0A3R9Y7I2"/>
<keyword evidence="3" id="KW-1185">Reference proteome</keyword>
<accession>A0A3R9Y7I2</accession>
<reference evidence="2 3" key="1">
    <citation type="submission" date="2018-12" db="EMBL/GenBank/DDBJ databases">
        <title>Mesorhizobium carbonis sp. nov., isolated from coal mine water.</title>
        <authorList>
            <person name="Xin W."/>
            <person name="Xu Z."/>
            <person name="Xiang F."/>
            <person name="Zhang J."/>
            <person name="Xi L."/>
            <person name="Liu J."/>
        </authorList>
    </citation>
    <scope>NUCLEOTIDE SEQUENCE [LARGE SCALE GENOMIC DNA]</scope>
    <source>
        <strain evidence="2 3">B2.3</strain>
    </source>
</reference>
<dbReference type="PRINTS" id="PR00111">
    <property type="entry name" value="ABHYDROLASE"/>
</dbReference>
<dbReference type="InterPro" id="IPR050266">
    <property type="entry name" value="AB_hydrolase_sf"/>
</dbReference>
<dbReference type="Proteomes" id="UP000278398">
    <property type="component" value="Unassembled WGS sequence"/>
</dbReference>
<feature type="domain" description="AB hydrolase-1" evidence="1">
    <location>
        <begin position="61"/>
        <end position="297"/>
    </location>
</feature>